<keyword evidence="3" id="KW-1185">Reference proteome</keyword>
<dbReference type="EMBL" id="VBQZ03000141">
    <property type="protein sequence ID" value="MXQ95626.1"/>
    <property type="molecule type" value="Genomic_DNA"/>
</dbReference>
<evidence type="ECO:0000256" key="1">
    <source>
        <dbReference type="SAM" id="MobiDB-lite"/>
    </source>
</evidence>
<accession>A0A6B0S6K4</accession>
<organism evidence="2 3">
    <name type="scientific">Bos mutus</name>
    <name type="common">wild yak</name>
    <dbReference type="NCBI Taxonomy" id="72004"/>
    <lineage>
        <taxon>Eukaryota</taxon>
        <taxon>Metazoa</taxon>
        <taxon>Chordata</taxon>
        <taxon>Craniata</taxon>
        <taxon>Vertebrata</taxon>
        <taxon>Euteleostomi</taxon>
        <taxon>Mammalia</taxon>
        <taxon>Eutheria</taxon>
        <taxon>Laurasiatheria</taxon>
        <taxon>Artiodactyla</taxon>
        <taxon>Ruminantia</taxon>
        <taxon>Pecora</taxon>
        <taxon>Bovidae</taxon>
        <taxon>Bovinae</taxon>
        <taxon>Bos</taxon>
    </lineage>
</organism>
<sequence>MGAPAWLDVGPGIILGREEHSQLLAGCTPGARGEDEDAEEPYSPALSSGYTHRAQVPGAGPHCETVQKSTNREDFTVTFALLTRRRTDGDRGRNNCVEMKAAEQHNVKQQEVKMTEATGSRFQEECVLSFTLQMPPAASQAFQKVTKKGNTGSKPT</sequence>
<name>A0A6B0S6K4_9CETA</name>
<evidence type="ECO:0000313" key="3">
    <source>
        <dbReference type="Proteomes" id="UP000322234"/>
    </source>
</evidence>
<dbReference type="AlphaFoldDB" id="A0A6B0S6K4"/>
<comment type="caution">
    <text evidence="2">The sequence shown here is derived from an EMBL/GenBank/DDBJ whole genome shotgun (WGS) entry which is preliminary data.</text>
</comment>
<protein>
    <submittedName>
        <fullName evidence="2">Uncharacterized protein</fullName>
    </submittedName>
</protein>
<feature type="region of interest" description="Disordered" evidence="1">
    <location>
        <begin position="27"/>
        <end position="66"/>
    </location>
</feature>
<dbReference type="Proteomes" id="UP000322234">
    <property type="component" value="Unassembled WGS sequence"/>
</dbReference>
<gene>
    <name evidence="2" type="ORF">E5288_WYG009304</name>
</gene>
<reference evidence="2" key="1">
    <citation type="submission" date="2019-10" db="EMBL/GenBank/DDBJ databases">
        <title>The sequence and de novo assembly of the wild yak genome.</title>
        <authorList>
            <person name="Liu Y."/>
        </authorList>
    </citation>
    <scope>NUCLEOTIDE SEQUENCE [LARGE SCALE GENOMIC DNA]</scope>
    <source>
        <strain evidence="2">WY2019</strain>
    </source>
</reference>
<evidence type="ECO:0000313" key="2">
    <source>
        <dbReference type="EMBL" id="MXQ95626.1"/>
    </source>
</evidence>
<proteinExistence type="predicted"/>